<evidence type="ECO:0000313" key="1">
    <source>
        <dbReference type="EMBL" id="KJW04986.1"/>
    </source>
</evidence>
<dbReference type="AlphaFoldDB" id="A0A0F3RG50"/>
<reference evidence="1 2" key="1">
    <citation type="submission" date="2015-01" db="EMBL/GenBank/DDBJ databases">
        <title>Genome Sequencing of Rickettsiales /home/snadendla/prok_pipe/test/illegal_ec_num.txt.</title>
        <authorList>
            <person name="Daugherty S.C."/>
            <person name="Su Q."/>
            <person name="Abolude K."/>
            <person name="Beier-Sexton M."/>
            <person name="Carlyon J.A."/>
            <person name="Carter R."/>
            <person name="Day N.P."/>
            <person name="Dumler S.J."/>
            <person name="Dyachenko V."/>
            <person name="Godinez A."/>
            <person name="Kurtti T.J."/>
            <person name="Lichay M."/>
            <person name="Mullins K.E."/>
            <person name="Ott S."/>
            <person name="Pappas-Brown V."/>
            <person name="Paris D.H."/>
            <person name="Patel P."/>
            <person name="Richards A.L."/>
            <person name="Sadzewicz L."/>
            <person name="Sears K."/>
            <person name="Seidman D."/>
            <person name="Sengamalay N."/>
            <person name="Stenos J."/>
            <person name="Tallon L.J."/>
            <person name="Vincent G."/>
            <person name="Fraser C.M."/>
            <person name="Munderloh U."/>
            <person name="Dunning-Hotopp J.C."/>
        </authorList>
    </citation>
    <scope>NUCLEOTIDE SEQUENCE [LARGE SCALE GENOMIC DNA]</scope>
    <source>
        <strain evidence="1 2">T170-B</strain>
    </source>
</reference>
<protein>
    <submittedName>
        <fullName evidence="1">Uncharacterized protein</fullName>
    </submittedName>
</protein>
<evidence type="ECO:0000313" key="2">
    <source>
        <dbReference type="Proteomes" id="UP000033736"/>
    </source>
</evidence>
<dbReference type="PATRIC" id="fig|1268837.3.peg.798"/>
<organism evidence="1 2">
    <name type="scientific">Rickettsia argasii T170-B</name>
    <dbReference type="NCBI Taxonomy" id="1268837"/>
    <lineage>
        <taxon>Bacteria</taxon>
        <taxon>Pseudomonadati</taxon>
        <taxon>Pseudomonadota</taxon>
        <taxon>Alphaproteobacteria</taxon>
        <taxon>Rickettsiales</taxon>
        <taxon>Rickettsiaceae</taxon>
        <taxon>Rickettsieae</taxon>
        <taxon>Rickettsia</taxon>
        <taxon>spotted fever group</taxon>
    </lineage>
</organism>
<dbReference type="EMBL" id="LAOQ01000002">
    <property type="protein sequence ID" value="KJW04986.1"/>
    <property type="molecule type" value="Genomic_DNA"/>
</dbReference>
<dbReference type="Proteomes" id="UP000033736">
    <property type="component" value="Unassembled WGS sequence"/>
</dbReference>
<name>A0A0F3RG50_9RICK</name>
<dbReference type="RefSeq" id="WP_261368669.1">
    <property type="nucleotide sequence ID" value="NZ_LAOQ01000002.1"/>
</dbReference>
<keyword evidence="2" id="KW-1185">Reference proteome</keyword>
<sequence>MFLVHCSLPGRLQVLPDLALELNNLRKARSATNSVGSIEAGCKMIADAASLIKKCASVLHSETISNSSKETLLQYKVIPYLLTPILNKRLSKITKNFQNSETEKINVLDKISPKFIRELSTLVVDLISKALESDLNPKVQEIYKNIKQKNASSQCAILKIYMTLLLQTK</sequence>
<proteinExistence type="predicted"/>
<accession>A0A0F3RG50</accession>
<comment type="caution">
    <text evidence="1">The sequence shown here is derived from an EMBL/GenBank/DDBJ whole genome shotgun (WGS) entry which is preliminary data.</text>
</comment>
<gene>
    <name evidence="1" type="ORF">RAT170B_0682</name>
</gene>